<evidence type="ECO:0000313" key="3">
    <source>
        <dbReference type="Proteomes" id="UP001432027"/>
    </source>
</evidence>
<proteinExistence type="predicted"/>
<accession>A0AAV5SGN4</accession>
<comment type="caution">
    <text evidence="2">The sequence shown here is derived from an EMBL/GenBank/DDBJ whole genome shotgun (WGS) entry which is preliminary data.</text>
</comment>
<dbReference type="InterPro" id="IPR001810">
    <property type="entry name" value="F-box_dom"/>
</dbReference>
<dbReference type="EMBL" id="BTSX01000001">
    <property type="protein sequence ID" value="GMS79194.1"/>
    <property type="molecule type" value="Genomic_DNA"/>
</dbReference>
<feature type="domain" description="F-box" evidence="1">
    <location>
        <begin position="5"/>
        <end position="42"/>
    </location>
</feature>
<feature type="non-terminal residue" evidence="2">
    <location>
        <position position="84"/>
    </location>
</feature>
<gene>
    <name evidence="2" type="ORF">PENTCL1PPCAC_1369</name>
</gene>
<dbReference type="Pfam" id="PF00646">
    <property type="entry name" value="F-box"/>
    <property type="match status" value="1"/>
</dbReference>
<dbReference type="AlphaFoldDB" id="A0AAV5SGN4"/>
<evidence type="ECO:0000259" key="1">
    <source>
        <dbReference type="Pfam" id="PF00646"/>
    </source>
</evidence>
<sequence length="84" mass="9367">MTINFLSIPQTAINSIFFSLNDKSRLRLREVCKSTKECVDVSILNTERTELITFEVNRVALNHIGKKVSISTLTSGDPVDVQIG</sequence>
<protein>
    <recommendedName>
        <fullName evidence="1">F-box domain-containing protein</fullName>
    </recommendedName>
</protein>
<name>A0AAV5SGN4_9BILA</name>
<organism evidence="2 3">
    <name type="scientific">Pristionchus entomophagus</name>
    <dbReference type="NCBI Taxonomy" id="358040"/>
    <lineage>
        <taxon>Eukaryota</taxon>
        <taxon>Metazoa</taxon>
        <taxon>Ecdysozoa</taxon>
        <taxon>Nematoda</taxon>
        <taxon>Chromadorea</taxon>
        <taxon>Rhabditida</taxon>
        <taxon>Rhabditina</taxon>
        <taxon>Diplogasteromorpha</taxon>
        <taxon>Diplogasteroidea</taxon>
        <taxon>Neodiplogasteridae</taxon>
        <taxon>Pristionchus</taxon>
    </lineage>
</organism>
<keyword evidence="3" id="KW-1185">Reference proteome</keyword>
<dbReference type="Proteomes" id="UP001432027">
    <property type="component" value="Unassembled WGS sequence"/>
</dbReference>
<reference evidence="2" key="1">
    <citation type="submission" date="2023-10" db="EMBL/GenBank/DDBJ databases">
        <title>Genome assembly of Pristionchus species.</title>
        <authorList>
            <person name="Yoshida K."/>
            <person name="Sommer R.J."/>
        </authorList>
    </citation>
    <scope>NUCLEOTIDE SEQUENCE</scope>
    <source>
        <strain evidence="2">RS0144</strain>
    </source>
</reference>
<evidence type="ECO:0000313" key="2">
    <source>
        <dbReference type="EMBL" id="GMS79194.1"/>
    </source>
</evidence>